<comment type="function">
    <text evidence="9">Condenses 4-methyl-5-(beta-hydroxyethyl)thiazole monophosphate (THZ-P) and 2-methyl-4-amino-5-hydroxymethyl pyrimidine pyrophosphate (HMP-PP) to form thiamine monophosphate (TMP).</text>
</comment>
<evidence type="ECO:0000256" key="5">
    <source>
        <dbReference type="ARBA" id="ARBA00022977"/>
    </source>
</evidence>
<dbReference type="InterPro" id="IPR036206">
    <property type="entry name" value="ThiamineP_synth_sf"/>
</dbReference>
<reference evidence="13 14" key="1">
    <citation type="submission" date="2018-08" db="EMBL/GenBank/DDBJ databases">
        <title>A genome reference for cultivated species of the human gut microbiota.</title>
        <authorList>
            <person name="Zou Y."/>
            <person name="Xue W."/>
            <person name="Luo G."/>
        </authorList>
    </citation>
    <scope>NUCLEOTIDE SEQUENCE [LARGE SCALE GENOMIC DNA]</scope>
    <source>
        <strain evidence="13 14">AM37-3BH</strain>
    </source>
</reference>
<feature type="binding site" evidence="9">
    <location>
        <begin position="65"/>
        <end position="69"/>
    </location>
    <ligand>
        <name>4-amino-2-methyl-5-(diphosphooxymethyl)pyrimidine</name>
        <dbReference type="ChEBI" id="CHEBI:57841"/>
    </ligand>
</feature>
<dbReference type="Gene3D" id="3.20.20.70">
    <property type="entry name" value="Aldolase class I"/>
    <property type="match status" value="1"/>
</dbReference>
<dbReference type="InterPro" id="IPR023198">
    <property type="entry name" value="PGP-like_dom2"/>
</dbReference>
<comment type="catalytic activity">
    <reaction evidence="7 9 10">
        <text>2-(2-carboxy-4-methylthiazol-5-yl)ethyl phosphate + 4-amino-2-methyl-5-(diphosphooxymethyl)pyrimidine + 2 H(+) = thiamine phosphate + CO2 + diphosphate</text>
        <dbReference type="Rhea" id="RHEA:47848"/>
        <dbReference type="ChEBI" id="CHEBI:15378"/>
        <dbReference type="ChEBI" id="CHEBI:16526"/>
        <dbReference type="ChEBI" id="CHEBI:33019"/>
        <dbReference type="ChEBI" id="CHEBI:37575"/>
        <dbReference type="ChEBI" id="CHEBI:57841"/>
        <dbReference type="ChEBI" id="CHEBI:62890"/>
        <dbReference type="EC" id="2.5.1.3"/>
    </reaction>
</comment>
<evidence type="ECO:0000259" key="12">
    <source>
        <dbReference type="Pfam" id="PF02581"/>
    </source>
</evidence>
<keyword evidence="5 9" id="KW-0784">Thiamine biosynthesis</keyword>
<dbReference type="Pfam" id="PF02581">
    <property type="entry name" value="TMP-TENI"/>
    <property type="match status" value="1"/>
</dbReference>
<dbReference type="Gene3D" id="1.10.150.240">
    <property type="entry name" value="Putative phosphatase, domain 2"/>
    <property type="match status" value="1"/>
</dbReference>
<dbReference type="GO" id="GO:0004789">
    <property type="term" value="F:thiamine-phosphate diphosphorylase activity"/>
    <property type="evidence" value="ECO:0007669"/>
    <property type="project" value="UniProtKB-UniRule"/>
</dbReference>
<comment type="catalytic activity">
    <reaction evidence="8 9 10">
        <text>2-[(2R,5Z)-2-carboxy-4-methylthiazol-5(2H)-ylidene]ethyl phosphate + 4-amino-2-methyl-5-(diphosphooxymethyl)pyrimidine + 2 H(+) = thiamine phosphate + CO2 + diphosphate</text>
        <dbReference type="Rhea" id="RHEA:47844"/>
        <dbReference type="ChEBI" id="CHEBI:15378"/>
        <dbReference type="ChEBI" id="CHEBI:16526"/>
        <dbReference type="ChEBI" id="CHEBI:33019"/>
        <dbReference type="ChEBI" id="CHEBI:37575"/>
        <dbReference type="ChEBI" id="CHEBI:57841"/>
        <dbReference type="ChEBI" id="CHEBI:62899"/>
        <dbReference type="EC" id="2.5.1.3"/>
    </reaction>
</comment>
<dbReference type="Pfam" id="PF13419">
    <property type="entry name" value="HAD_2"/>
    <property type="match status" value="1"/>
</dbReference>
<feature type="binding site" evidence="9">
    <location>
        <position position="192"/>
    </location>
    <ligand>
        <name>2-[(2R,5Z)-2-carboxy-4-methylthiazol-5(2H)-ylidene]ethyl phosphate</name>
        <dbReference type="ChEBI" id="CHEBI:62899"/>
    </ligand>
</feature>
<dbReference type="CDD" id="cd00564">
    <property type="entry name" value="TMP_TenI"/>
    <property type="match status" value="1"/>
</dbReference>
<dbReference type="GO" id="GO:0005737">
    <property type="term" value="C:cytoplasm"/>
    <property type="evidence" value="ECO:0007669"/>
    <property type="project" value="TreeGrafter"/>
</dbReference>
<dbReference type="EMBL" id="QSHM01000001">
    <property type="protein sequence ID" value="RHC15372.1"/>
    <property type="molecule type" value="Genomic_DNA"/>
</dbReference>
<keyword evidence="2 9" id="KW-0808">Transferase</keyword>
<comment type="similarity">
    <text evidence="9 10">Belongs to the thiamine-phosphate synthase family.</text>
</comment>
<dbReference type="InterPro" id="IPR036412">
    <property type="entry name" value="HAD-like_sf"/>
</dbReference>
<dbReference type="AlphaFoldDB" id="A0A413Z1Z4"/>
<dbReference type="GO" id="GO:0009229">
    <property type="term" value="P:thiamine diphosphate biosynthetic process"/>
    <property type="evidence" value="ECO:0007669"/>
    <property type="project" value="UniProtKB-UniRule"/>
</dbReference>
<feature type="binding site" evidence="9">
    <location>
        <position position="117"/>
    </location>
    <ligand>
        <name>Mg(2+)</name>
        <dbReference type="ChEBI" id="CHEBI:18420"/>
    </ligand>
</feature>
<dbReference type="InterPro" id="IPR013785">
    <property type="entry name" value="Aldolase_TIM"/>
</dbReference>
<dbReference type="InterPro" id="IPR006439">
    <property type="entry name" value="HAD-SF_hydro_IA"/>
</dbReference>
<feature type="binding site" evidence="9">
    <location>
        <position position="136"/>
    </location>
    <ligand>
        <name>4-amino-2-methyl-5-(diphosphooxymethyl)pyrimidine</name>
        <dbReference type="ChEBI" id="CHEBI:57841"/>
    </ligand>
</feature>
<name>A0A413Z1Z4_9FIRM</name>
<comment type="pathway">
    <text evidence="1 9 11">Cofactor biosynthesis; thiamine diphosphate biosynthesis; thiamine phosphate from 4-amino-2-methyl-5-diphosphomethylpyrimidine and 4-methyl-5-(2-phosphoethyl)-thiazole: step 1/1.</text>
</comment>
<dbReference type="PANTHER" id="PTHR20857">
    <property type="entry name" value="THIAMINE-PHOSPHATE PYROPHOSPHORYLASE"/>
    <property type="match status" value="1"/>
</dbReference>
<evidence type="ECO:0000256" key="11">
    <source>
        <dbReference type="RuleBase" id="RU004253"/>
    </source>
</evidence>
<evidence type="ECO:0000256" key="4">
    <source>
        <dbReference type="ARBA" id="ARBA00022842"/>
    </source>
</evidence>
<dbReference type="FunFam" id="3.20.20.70:FF:000096">
    <property type="entry name" value="Thiamine-phosphate synthase"/>
    <property type="match status" value="1"/>
</dbReference>
<evidence type="ECO:0000313" key="13">
    <source>
        <dbReference type="EMBL" id="RHC15372.1"/>
    </source>
</evidence>
<dbReference type="InterPro" id="IPR034291">
    <property type="entry name" value="TMP_synthase"/>
</dbReference>
<accession>A0A413Z1Z4</accession>
<evidence type="ECO:0000313" key="14">
    <source>
        <dbReference type="Proteomes" id="UP000285844"/>
    </source>
</evidence>
<dbReference type="NCBIfam" id="TIGR01509">
    <property type="entry name" value="HAD-SF-IA-v3"/>
    <property type="match status" value="1"/>
</dbReference>
<feature type="binding site" evidence="9">
    <location>
        <position position="165"/>
    </location>
    <ligand>
        <name>4-amino-2-methyl-5-(diphosphooxymethyl)pyrimidine</name>
        <dbReference type="ChEBI" id="CHEBI:57841"/>
    </ligand>
</feature>
<dbReference type="InterPro" id="IPR022998">
    <property type="entry name" value="ThiamineP_synth_TenI"/>
</dbReference>
<gene>
    <name evidence="9 13" type="primary">thiE</name>
    <name evidence="13" type="ORF">DW858_00600</name>
</gene>
<dbReference type="SFLD" id="SFLDG01129">
    <property type="entry name" value="C1.5:_HAD__Beta-PGM__Phosphata"/>
    <property type="match status" value="1"/>
</dbReference>
<feature type="binding site" evidence="9">
    <location>
        <position position="97"/>
    </location>
    <ligand>
        <name>4-amino-2-methyl-5-(diphosphooxymethyl)pyrimidine</name>
        <dbReference type="ChEBI" id="CHEBI:57841"/>
    </ligand>
</feature>
<dbReference type="InterPro" id="IPR041492">
    <property type="entry name" value="HAD_2"/>
</dbReference>
<sequence>MCQKMYAKGTGRCVIIHIEFDSGELIMIRKEQLRLYAITDTSWLNGASLIDVVENVLKNGATFLQLREKNASHDEIVAKAKAIKPIARKYGVPFVIDDDVQAALEADADGVHIGQSDTDYMTARSILGDNKIIGMTAKTVEQAKEAERLGADYIGTGAVFGSSTKKDAVYMPRERLIEVAGSVNIPVVAIGGIDYDNCGELAGTGVDGIAVVSAIFAADDPGLATKELYLKTGRVFNYHRDFIFDMDGTILDSMPYWRNVSKEYAMQYVDKLPDDFDERTYVMDLDECSAYFRDELGINTDAATMRQTAVDIMTRHYSTDIPAKDGMLELIRREHEAGSCMCIFTSSDRSCVDAALDRLGIADCFNNIFTVYDIPYNKKNPESYRLIAEKMHFKPEDTWVYEDVLHGIESARQCGFKICAIYDEDSKKHWNEICALADEIRDIRND</sequence>
<evidence type="ECO:0000256" key="3">
    <source>
        <dbReference type="ARBA" id="ARBA00022723"/>
    </source>
</evidence>
<evidence type="ECO:0000256" key="9">
    <source>
        <dbReference type="HAMAP-Rule" id="MF_00097"/>
    </source>
</evidence>
<feature type="binding site" evidence="9">
    <location>
        <begin position="212"/>
        <end position="213"/>
    </location>
    <ligand>
        <name>2-[(2R,5Z)-2-carboxy-4-methylthiazol-5(2H)-ylidene]ethyl phosphate</name>
        <dbReference type="ChEBI" id="CHEBI:62899"/>
    </ligand>
</feature>
<dbReference type="GO" id="GO:0009228">
    <property type="term" value="P:thiamine biosynthetic process"/>
    <property type="evidence" value="ECO:0007669"/>
    <property type="project" value="UniProtKB-KW"/>
</dbReference>
<feature type="binding site" evidence="9">
    <location>
        <begin position="162"/>
        <end position="164"/>
    </location>
    <ligand>
        <name>2-[(2R,5Z)-2-carboxy-4-methylthiazol-5(2H)-ylidene]ethyl phosphate</name>
        <dbReference type="ChEBI" id="CHEBI:62899"/>
    </ligand>
</feature>
<dbReference type="Proteomes" id="UP000285844">
    <property type="component" value="Unassembled WGS sequence"/>
</dbReference>
<dbReference type="PANTHER" id="PTHR20857:SF23">
    <property type="entry name" value="THIAMINE BIOSYNTHETIC BIFUNCTIONAL ENZYME"/>
    <property type="match status" value="1"/>
</dbReference>
<dbReference type="SUPFAM" id="SSF51391">
    <property type="entry name" value="Thiamin phosphate synthase"/>
    <property type="match status" value="1"/>
</dbReference>
<proteinExistence type="inferred from homology"/>
<evidence type="ECO:0000256" key="10">
    <source>
        <dbReference type="RuleBase" id="RU003826"/>
    </source>
</evidence>
<dbReference type="GO" id="GO:0000287">
    <property type="term" value="F:magnesium ion binding"/>
    <property type="evidence" value="ECO:0007669"/>
    <property type="project" value="UniProtKB-UniRule"/>
</dbReference>
<dbReference type="InterPro" id="IPR023214">
    <property type="entry name" value="HAD_sf"/>
</dbReference>
<dbReference type="CDD" id="cd07505">
    <property type="entry name" value="HAD_BPGM-like"/>
    <property type="match status" value="1"/>
</dbReference>
<keyword evidence="3 9" id="KW-0479">Metal-binding</keyword>
<organism evidence="13 14">
    <name type="scientific">Lachnospira eligens</name>
    <dbReference type="NCBI Taxonomy" id="39485"/>
    <lineage>
        <taxon>Bacteria</taxon>
        <taxon>Bacillati</taxon>
        <taxon>Bacillota</taxon>
        <taxon>Clostridia</taxon>
        <taxon>Lachnospirales</taxon>
        <taxon>Lachnospiraceae</taxon>
        <taxon>Lachnospira</taxon>
    </lineage>
</organism>
<dbReference type="UniPathway" id="UPA00060">
    <property type="reaction ID" value="UER00141"/>
</dbReference>
<evidence type="ECO:0000256" key="2">
    <source>
        <dbReference type="ARBA" id="ARBA00022679"/>
    </source>
</evidence>
<feature type="domain" description="Thiamine phosphate synthase/TenI" evidence="12">
    <location>
        <begin position="35"/>
        <end position="215"/>
    </location>
</feature>
<feature type="binding site" evidence="9">
    <location>
        <position position="98"/>
    </location>
    <ligand>
        <name>Mg(2+)</name>
        <dbReference type="ChEBI" id="CHEBI:18420"/>
    </ligand>
</feature>
<comment type="catalytic activity">
    <reaction evidence="6 9 10">
        <text>4-methyl-5-(2-phosphooxyethyl)-thiazole + 4-amino-2-methyl-5-(diphosphooxymethyl)pyrimidine + H(+) = thiamine phosphate + diphosphate</text>
        <dbReference type="Rhea" id="RHEA:22328"/>
        <dbReference type="ChEBI" id="CHEBI:15378"/>
        <dbReference type="ChEBI" id="CHEBI:33019"/>
        <dbReference type="ChEBI" id="CHEBI:37575"/>
        <dbReference type="ChEBI" id="CHEBI:57841"/>
        <dbReference type="ChEBI" id="CHEBI:58296"/>
        <dbReference type="EC" id="2.5.1.3"/>
    </reaction>
</comment>
<dbReference type="SFLD" id="SFLDS00003">
    <property type="entry name" value="Haloacid_Dehalogenase"/>
    <property type="match status" value="1"/>
</dbReference>
<protein>
    <recommendedName>
        <fullName evidence="9">Thiamine-phosphate synthase</fullName>
        <shortName evidence="9">TP synthase</shortName>
        <shortName evidence="9">TPS</shortName>
        <ecNumber evidence="9">2.5.1.3</ecNumber>
    </recommendedName>
    <alternativeName>
        <fullName evidence="9">Thiamine-phosphate pyrophosphorylase</fullName>
        <shortName evidence="9">TMP pyrophosphorylase</shortName>
        <shortName evidence="9">TMP-PPase</shortName>
    </alternativeName>
</protein>
<dbReference type="SUPFAM" id="SSF56784">
    <property type="entry name" value="HAD-like"/>
    <property type="match status" value="1"/>
</dbReference>
<comment type="caution">
    <text evidence="13">The sequence shown here is derived from an EMBL/GenBank/DDBJ whole genome shotgun (WGS) entry which is preliminary data.</text>
</comment>
<evidence type="ECO:0000256" key="8">
    <source>
        <dbReference type="ARBA" id="ARBA00047883"/>
    </source>
</evidence>
<keyword evidence="4 9" id="KW-0460">Magnesium</keyword>
<dbReference type="NCBIfam" id="TIGR00693">
    <property type="entry name" value="thiE"/>
    <property type="match status" value="1"/>
</dbReference>
<evidence type="ECO:0000256" key="7">
    <source>
        <dbReference type="ARBA" id="ARBA00047851"/>
    </source>
</evidence>
<dbReference type="Gene3D" id="3.40.50.1000">
    <property type="entry name" value="HAD superfamily/HAD-like"/>
    <property type="match status" value="1"/>
</dbReference>
<comment type="cofactor">
    <cofactor evidence="9">
        <name>Mg(2+)</name>
        <dbReference type="ChEBI" id="CHEBI:18420"/>
    </cofactor>
    <text evidence="9">Binds 1 Mg(2+) ion per subunit.</text>
</comment>
<evidence type="ECO:0000256" key="1">
    <source>
        <dbReference type="ARBA" id="ARBA00005165"/>
    </source>
</evidence>
<dbReference type="HAMAP" id="MF_00097">
    <property type="entry name" value="TMP_synthase"/>
    <property type="match status" value="1"/>
</dbReference>
<dbReference type="EC" id="2.5.1.3" evidence="9"/>
<evidence type="ECO:0000256" key="6">
    <source>
        <dbReference type="ARBA" id="ARBA00047334"/>
    </source>
</evidence>